<dbReference type="OrthoDB" id="10602222at2759"/>
<dbReference type="Proteomes" id="UP001148018">
    <property type="component" value="Unassembled WGS sequence"/>
</dbReference>
<protein>
    <submittedName>
        <fullName evidence="2">Uncharacterized protein</fullName>
    </submittedName>
</protein>
<dbReference type="EMBL" id="JANIIK010000037">
    <property type="protein sequence ID" value="KAJ3611606.1"/>
    <property type="molecule type" value="Genomic_DNA"/>
</dbReference>
<evidence type="ECO:0000313" key="3">
    <source>
        <dbReference type="Proteomes" id="UP001148018"/>
    </source>
</evidence>
<sequence>MGKETVFVMSNISHPASLSQGQAQRRTVLYISHKEVRHSGDKRREKAGGEEGGGWSRRLTFDPGDDGAGRTEDVHRVEARVFLDDGLQDTQQLPQALVDRLVKAALLL</sequence>
<accession>A0A9Q0IW83</accession>
<proteinExistence type="predicted"/>
<dbReference type="AlphaFoldDB" id="A0A9Q0IW83"/>
<reference evidence="2" key="1">
    <citation type="submission" date="2022-07" db="EMBL/GenBank/DDBJ databases">
        <title>Chromosome-level genome of Muraenolepis orangiensis.</title>
        <authorList>
            <person name="Kim J."/>
        </authorList>
    </citation>
    <scope>NUCLEOTIDE SEQUENCE</scope>
    <source>
        <strain evidence="2">KU_S4_2022</strain>
        <tissue evidence="2">Muscle</tissue>
    </source>
</reference>
<feature type="compositionally biased region" description="Basic and acidic residues" evidence="1">
    <location>
        <begin position="36"/>
        <end position="49"/>
    </location>
</feature>
<gene>
    <name evidence="2" type="ORF">NHX12_021621</name>
</gene>
<organism evidence="2 3">
    <name type="scientific">Muraenolepis orangiensis</name>
    <name type="common">Patagonian moray cod</name>
    <dbReference type="NCBI Taxonomy" id="630683"/>
    <lineage>
        <taxon>Eukaryota</taxon>
        <taxon>Metazoa</taxon>
        <taxon>Chordata</taxon>
        <taxon>Craniata</taxon>
        <taxon>Vertebrata</taxon>
        <taxon>Euteleostomi</taxon>
        <taxon>Actinopterygii</taxon>
        <taxon>Neopterygii</taxon>
        <taxon>Teleostei</taxon>
        <taxon>Neoteleostei</taxon>
        <taxon>Acanthomorphata</taxon>
        <taxon>Zeiogadaria</taxon>
        <taxon>Gadariae</taxon>
        <taxon>Gadiformes</taxon>
        <taxon>Muraenolepidoidei</taxon>
        <taxon>Muraenolepididae</taxon>
        <taxon>Muraenolepis</taxon>
    </lineage>
</organism>
<keyword evidence="3" id="KW-1185">Reference proteome</keyword>
<feature type="region of interest" description="Disordered" evidence="1">
    <location>
        <begin position="36"/>
        <end position="70"/>
    </location>
</feature>
<evidence type="ECO:0000313" key="2">
    <source>
        <dbReference type="EMBL" id="KAJ3611606.1"/>
    </source>
</evidence>
<evidence type="ECO:0000256" key="1">
    <source>
        <dbReference type="SAM" id="MobiDB-lite"/>
    </source>
</evidence>
<comment type="caution">
    <text evidence="2">The sequence shown here is derived from an EMBL/GenBank/DDBJ whole genome shotgun (WGS) entry which is preliminary data.</text>
</comment>
<name>A0A9Q0IW83_9TELE</name>